<proteinExistence type="predicted"/>
<reference evidence="1 2" key="1">
    <citation type="submission" date="2024-02" db="EMBL/GenBank/DDBJ databases">
        <title>High-quality chromosome-scale genome assembly of Pensacola bahiagrass (Paspalum notatum Flugge var. saurae).</title>
        <authorList>
            <person name="Vega J.M."/>
            <person name="Podio M."/>
            <person name="Orjuela J."/>
            <person name="Siena L.A."/>
            <person name="Pessino S.C."/>
            <person name="Combes M.C."/>
            <person name="Mariac C."/>
            <person name="Albertini E."/>
            <person name="Pupilli F."/>
            <person name="Ortiz J.P.A."/>
            <person name="Leblanc O."/>
        </authorList>
    </citation>
    <scope>NUCLEOTIDE SEQUENCE [LARGE SCALE GENOMIC DNA]</scope>
    <source>
        <strain evidence="1">R1</strain>
        <tissue evidence="1">Leaf</tissue>
    </source>
</reference>
<dbReference type="EMBL" id="CP144753">
    <property type="protein sequence ID" value="WVZ92230.1"/>
    <property type="molecule type" value="Genomic_DNA"/>
</dbReference>
<keyword evidence="2" id="KW-1185">Reference proteome</keyword>
<dbReference type="Proteomes" id="UP001341281">
    <property type="component" value="Chromosome 09"/>
</dbReference>
<organism evidence="1 2">
    <name type="scientific">Paspalum notatum var. saurae</name>
    <dbReference type="NCBI Taxonomy" id="547442"/>
    <lineage>
        <taxon>Eukaryota</taxon>
        <taxon>Viridiplantae</taxon>
        <taxon>Streptophyta</taxon>
        <taxon>Embryophyta</taxon>
        <taxon>Tracheophyta</taxon>
        <taxon>Spermatophyta</taxon>
        <taxon>Magnoliopsida</taxon>
        <taxon>Liliopsida</taxon>
        <taxon>Poales</taxon>
        <taxon>Poaceae</taxon>
        <taxon>PACMAD clade</taxon>
        <taxon>Panicoideae</taxon>
        <taxon>Andropogonodae</taxon>
        <taxon>Paspaleae</taxon>
        <taxon>Paspalinae</taxon>
        <taxon>Paspalum</taxon>
    </lineage>
</organism>
<gene>
    <name evidence="1" type="ORF">U9M48_038312</name>
</gene>
<evidence type="ECO:0000313" key="2">
    <source>
        <dbReference type="Proteomes" id="UP001341281"/>
    </source>
</evidence>
<name>A0AAQ3XBI4_PASNO</name>
<protein>
    <submittedName>
        <fullName evidence="1">Uncharacterized protein</fullName>
    </submittedName>
</protein>
<dbReference type="AlphaFoldDB" id="A0AAQ3XBI4"/>
<sequence>MLGRSRVLHGTNGDVSFFSASDSFLFFSGFGLLCSPPHLSLRAAATLVELEPTPARLGIQDRDEAYL</sequence>
<accession>A0AAQ3XBI4</accession>
<evidence type="ECO:0000313" key="1">
    <source>
        <dbReference type="EMBL" id="WVZ92230.1"/>
    </source>
</evidence>